<evidence type="ECO:0000256" key="1">
    <source>
        <dbReference type="SAM" id="MobiDB-lite"/>
    </source>
</evidence>
<dbReference type="Proteomes" id="UP000054279">
    <property type="component" value="Unassembled WGS sequence"/>
</dbReference>
<feature type="compositionally biased region" description="Low complexity" evidence="1">
    <location>
        <begin position="21"/>
        <end position="33"/>
    </location>
</feature>
<reference evidence="2 3" key="1">
    <citation type="submission" date="2014-06" db="EMBL/GenBank/DDBJ databases">
        <title>Evolutionary Origins and Diversification of the Mycorrhizal Mutualists.</title>
        <authorList>
            <consortium name="DOE Joint Genome Institute"/>
            <consortium name="Mycorrhizal Genomics Consortium"/>
            <person name="Kohler A."/>
            <person name="Kuo A."/>
            <person name="Nagy L.G."/>
            <person name="Floudas D."/>
            <person name="Copeland A."/>
            <person name="Barry K.W."/>
            <person name="Cichocki N."/>
            <person name="Veneault-Fourrey C."/>
            <person name="LaButti K."/>
            <person name="Lindquist E.A."/>
            <person name="Lipzen A."/>
            <person name="Lundell T."/>
            <person name="Morin E."/>
            <person name="Murat C."/>
            <person name="Riley R."/>
            <person name="Ohm R."/>
            <person name="Sun H."/>
            <person name="Tunlid A."/>
            <person name="Henrissat B."/>
            <person name="Grigoriev I.V."/>
            <person name="Hibbett D.S."/>
            <person name="Martin F."/>
        </authorList>
    </citation>
    <scope>NUCLEOTIDE SEQUENCE [LARGE SCALE GENOMIC DNA]</scope>
    <source>
        <strain evidence="2 3">SS14</strain>
    </source>
</reference>
<feature type="region of interest" description="Disordered" evidence="1">
    <location>
        <begin position="1"/>
        <end position="84"/>
    </location>
</feature>
<protein>
    <submittedName>
        <fullName evidence="2">Uncharacterized protein</fullName>
    </submittedName>
</protein>
<dbReference type="HOGENOM" id="CLU_2528925_0_0_1"/>
<dbReference type="EMBL" id="KN837146">
    <property type="protein sequence ID" value="KIJ40105.1"/>
    <property type="molecule type" value="Genomic_DNA"/>
</dbReference>
<sequence>MLNIAPTLLSLGTPPSSHLESTSLTPLQTQSSPRALPPDHRSTPRPAFQFQALPSMHKLTDPPNPSMHAAQRTTKLDHTSIPPN</sequence>
<proteinExistence type="predicted"/>
<evidence type="ECO:0000313" key="3">
    <source>
        <dbReference type="Proteomes" id="UP000054279"/>
    </source>
</evidence>
<accession>A0A0C9VPM1</accession>
<keyword evidence="3" id="KW-1185">Reference proteome</keyword>
<organism evidence="2 3">
    <name type="scientific">Sphaerobolus stellatus (strain SS14)</name>
    <dbReference type="NCBI Taxonomy" id="990650"/>
    <lineage>
        <taxon>Eukaryota</taxon>
        <taxon>Fungi</taxon>
        <taxon>Dikarya</taxon>
        <taxon>Basidiomycota</taxon>
        <taxon>Agaricomycotina</taxon>
        <taxon>Agaricomycetes</taxon>
        <taxon>Phallomycetidae</taxon>
        <taxon>Geastrales</taxon>
        <taxon>Sphaerobolaceae</taxon>
        <taxon>Sphaerobolus</taxon>
    </lineage>
</organism>
<evidence type="ECO:0000313" key="2">
    <source>
        <dbReference type="EMBL" id="KIJ40105.1"/>
    </source>
</evidence>
<dbReference type="AlphaFoldDB" id="A0A0C9VPM1"/>
<name>A0A0C9VPM1_SPHS4</name>
<gene>
    <name evidence="2" type="ORF">M422DRAFT_256928</name>
</gene>